<dbReference type="InterPro" id="IPR019533">
    <property type="entry name" value="Peptidase_S26"/>
</dbReference>
<evidence type="ECO:0000256" key="4">
    <source>
        <dbReference type="ARBA" id="ARBA00013208"/>
    </source>
</evidence>
<evidence type="ECO:0000313" key="9">
    <source>
        <dbReference type="EMBL" id="HIW98948.1"/>
    </source>
</evidence>
<dbReference type="EC" id="3.4.21.89" evidence="4 7"/>
<feature type="transmembrane region" description="Helical" evidence="7">
    <location>
        <begin position="34"/>
        <end position="55"/>
    </location>
</feature>
<dbReference type="InterPro" id="IPR019758">
    <property type="entry name" value="Pept_S26A_signal_pept_1_CS"/>
</dbReference>
<keyword evidence="7" id="KW-1133">Transmembrane helix</keyword>
<dbReference type="AlphaFoldDB" id="A0A9D1URT1"/>
<reference evidence="9" key="2">
    <citation type="submission" date="2021-04" db="EMBL/GenBank/DDBJ databases">
        <authorList>
            <person name="Gilroy R."/>
        </authorList>
    </citation>
    <scope>NUCLEOTIDE SEQUENCE</scope>
    <source>
        <strain evidence="9">ChiHejej3B27-3195</strain>
    </source>
</reference>
<keyword evidence="7" id="KW-0812">Transmembrane</keyword>
<dbReference type="EMBL" id="DXGD01000086">
    <property type="protein sequence ID" value="HIW98948.1"/>
    <property type="molecule type" value="Genomic_DNA"/>
</dbReference>
<reference evidence="9" key="1">
    <citation type="journal article" date="2021" name="PeerJ">
        <title>Extensive microbial diversity within the chicken gut microbiome revealed by metagenomics and culture.</title>
        <authorList>
            <person name="Gilroy R."/>
            <person name="Ravi A."/>
            <person name="Getino M."/>
            <person name="Pursley I."/>
            <person name="Horton D.L."/>
            <person name="Alikhan N.F."/>
            <person name="Baker D."/>
            <person name="Gharbi K."/>
            <person name="Hall N."/>
            <person name="Watson M."/>
            <person name="Adriaenssens E.M."/>
            <person name="Foster-Nyarko E."/>
            <person name="Jarju S."/>
            <person name="Secka A."/>
            <person name="Antonio M."/>
            <person name="Oren A."/>
            <person name="Chaudhuri R.R."/>
            <person name="La Ragione R."/>
            <person name="Hildebrand F."/>
            <person name="Pallen M.J."/>
        </authorList>
    </citation>
    <scope>NUCLEOTIDE SEQUENCE</scope>
    <source>
        <strain evidence="9">ChiHejej3B27-3195</strain>
    </source>
</reference>
<feature type="non-terminal residue" evidence="9">
    <location>
        <position position="216"/>
    </location>
</feature>
<evidence type="ECO:0000256" key="5">
    <source>
        <dbReference type="ARBA" id="ARBA00022801"/>
    </source>
</evidence>
<accession>A0A9D1URT1</accession>
<dbReference type="GO" id="GO:0006465">
    <property type="term" value="P:signal peptide processing"/>
    <property type="evidence" value="ECO:0007669"/>
    <property type="project" value="InterPro"/>
</dbReference>
<organism evidence="9 10">
    <name type="scientific">Candidatus Nesterenkonia stercoripullorum</name>
    <dbReference type="NCBI Taxonomy" id="2838701"/>
    <lineage>
        <taxon>Bacteria</taxon>
        <taxon>Bacillati</taxon>
        <taxon>Actinomycetota</taxon>
        <taxon>Actinomycetes</taxon>
        <taxon>Micrococcales</taxon>
        <taxon>Micrococcaceae</taxon>
        <taxon>Nesterenkonia</taxon>
    </lineage>
</organism>
<dbReference type="GO" id="GO:0005886">
    <property type="term" value="C:plasma membrane"/>
    <property type="evidence" value="ECO:0007669"/>
    <property type="project" value="UniProtKB-SubCell"/>
</dbReference>
<dbReference type="InterPro" id="IPR036286">
    <property type="entry name" value="LexA/Signal_pep-like_sf"/>
</dbReference>
<gene>
    <name evidence="9" type="primary">lepB</name>
    <name evidence="9" type="ORF">H9871_02280</name>
</gene>
<sequence length="216" mass="22868">MTHGDRNPEPAAETPGARGSVTWWPGRGWLRRSVIALLAALVILTGVRVFVADVYTVHQVSMSPTLADAERIVVDKRYPGEGGAAAGDIVVFDGTGSFAPYEEQGSTLSHVARQVGHWFGIGAPPQTYVKRVIGVGGDKVSCCDAEGRLVVNDSPVAEPYLSEPATASSPASRTPFEVEVPPGRMWVMGDNREESVDSRALLGAPGGGMISQDRIV</sequence>
<dbReference type="PANTHER" id="PTHR43390:SF1">
    <property type="entry name" value="CHLOROPLAST PROCESSING PEPTIDASE"/>
    <property type="match status" value="1"/>
</dbReference>
<evidence type="ECO:0000256" key="2">
    <source>
        <dbReference type="ARBA" id="ARBA00004401"/>
    </source>
</evidence>
<feature type="domain" description="Peptidase S26" evidence="8">
    <location>
        <begin position="32"/>
        <end position="216"/>
    </location>
</feature>
<protein>
    <recommendedName>
        <fullName evidence="4 7">Signal peptidase I</fullName>
        <ecNumber evidence="4 7">3.4.21.89</ecNumber>
    </recommendedName>
</protein>
<proteinExistence type="inferred from homology"/>
<feature type="active site" evidence="6">
    <location>
        <position position="61"/>
    </location>
</feature>
<name>A0A9D1URT1_9MICC</name>
<dbReference type="Proteomes" id="UP000824151">
    <property type="component" value="Unassembled WGS sequence"/>
</dbReference>
<comment type="catalytic activity">
    <reaction evidence="1 7">
        <text>Cleavage of hydrophobic, N-terminal signal or leader sequences from secreted and periplasmic proteins.</text>
        <dbReference type="EC" id="3.4.21.89"/>
    </reaction>
</comment>
<evidence type="ECO:0000256" key="6">
    <source>
        <dbReference type="PIRSR" id="PIRSR600223-1"/>
    </source>
</evidence>
<dbReference type="PRINTS" id="PR00727">
    <property type="entry name" value="LEADERPTASE"/>
</dbReference>
<evidence type="ECO:0000256" key="1">
    <source>
        <dbReference type="ARBA" id="ARBA00000677"/>
    </source>
</evidence>
<evidence type="ECO:0000313" key="10">
    <source>
        <dbReference type="Proteomes" id="UP000824151"/>
    </source>
</evidence>
<dbReference type="CDD" id="cd06530">
    <property type="entry name" value="S26_SPase_I"/>
    <property type="match status" value="1"/>
</dbReference>
<dbReference type="Gene3D" id="2.10.109.10">
    <property type="entry name" value="Umud Fragment, subunit A"/>
    <property type="match status" value="1"/>
</dbReference>
<evidence type="ECO:0000259" key="8">
    <source>
        <dbReference type="Pfam" id="PF10502"/>
    </source>
</evidence>
<keyword evidence="5 7" id="KW-0378">Hydrolase</keyword>
<evidence type="ECO:0000256" key="3">
    <source>
        <dbReference type="ARBA" id="ARBA00009370"/>
    </source>
</evidence>
<dbReference type="SUPFAM" id="SSF51306">
    <property type="entry name" value="LexA/Signal peptidase"/>
    <property type="match status" value="1"/>
</dbReference>
<dbReference type="PANTHER" id="PTHR43390">
    <property type="entry name" value="SIGNAL PEPTIDASE I"/>
    <property type="match status" value="1"/>
</dbReference>
<keyword evidence="7" id="KW-0645">Protease</keyword>
<feature type="active site" evidence="6">
    <location>
        <position position="130"/>
    </location>
</feature>
<dbReference type="InterPro" id="IPR000223">
    <property type="entry name" value="Pept_S26A_signal_pept_1"/>
</dbReference>
<comment type="caution">
    <text evidence="9">The sequence shown here is derived from an EMBL/GenBank/DDBJ whole genome shotgun (WGS) entry which is preliminary data.</text>
</comment>
<dbReference type="NCBIfam" id="TIGR02227">
    <property type="entry name" value="sigpep_I_bact"/>
    <property type="match status" value="1"/>
</dbReference>
<dbReference type="GO" id="GO:0009003">
    <property type="term" value="F:signal peptidase activity"/>
    <property type="evidence" value="ECO:0007669"/>
    <property type="project" value="UniProtKB-EC"/>
</dbReference>
<dbReference type="GO" id="GO:0004252">
    <property type="term" value="F:serine-type endopeptidase activity"/>
    <property type="evidence" value="ECO:0007669"/>
    <property type="project" value="InterPro"/>
</dbReference>
<dbReference type="PROSITE" id="PS00761">
    <property type="entry name" value="SPASE_I_3"/>
    <property type="match status" value="1"/>
</dbReference>
<dbReference type="Pfam" id="PF10502">
    <property type="entry name" value="Peptidase_S26"/>
    <property type="match status" value="1"/>
</dbReference>
<keyword evidence="7" id="KW-0472">Membrane</keyword>
<comment type="similarity">
    <text evidence="3 7">Belongs to the peptidase S26 family.</text>
</comment>
<comment type="subcellular location">
    <subcellularLocation>
        <location evidence="2">Cell membrane</location>
        <topology evidence="2">Single-pass type II membrane protein</topology>
    </subcellularLocation>
    <subcellularLocation>
        <location evidence="7">Membrane</location>
        <topology evidence="7">Single-pass type II membrane protein</topology>
    </subcellularLocation>
</comment>
<evidence type="ECO:0000256" key="7">
    <source>
        <dbReference type="RuleBase" id="RU362042"/>
    </source>
</evidence>